<evidence type="ECO:0000313" key="6">
    <source>
        <dbReference type="EMBL" id="PST39940.1"/>
    </source>
</evidence>
<dbReference type="PANTHER" id="PTHR43537">
    <property type="entry name" value="TRANSCRIPTIONAL REGULATOR, GNTR FAMILY"/>
    <property type="match status" value="1"/>
</dbReference>
<dbReference type="PROSITE" id="PS50949">
    <property type="entry name" value="HTH_GNTR"/>
    <property type="match status" value="1"/>
</dbReference>
<keyword evidence="7" id="KW-1185">Reference proteome</keyword>
<evidence type="ECO:0000256" key="1">
    <source>
        <dbReference type="ARBA" id="ARBA00023015"/>
    </source>
</evidence>
<keyword evidence="1" id="KW-0805">Transcription regulation</keyword>
<dbReference type="InterPro" id="IPR036390">
    <property type="entry name" value="WH_DNA-bd_sf"/>
</dbReference>
<keyword evidence="2" id="KW-0238">DNA-binding</keyword>
<evidence type="ECO:0000259" key="5">
    <source>
        <dbReference type="PROSITE" id="PS50949"/>
    </source>
</evidence>
<proteinExistence type="predicted"/>
<evidence type="ECO:0000256" key="4">
    <source>
        <dbReference type="SAM" id="Coils"/>
    </source>
</evidence>
<evidence type="ECO:0000256" key="2">
    <source>
        <dbReference type="ARBA" id="ARBA00023125"/>
    </source>
</evidence>
<dbReference type="Pfam" id="PF00392">
    <property type="entry name" value="GntR"/>
    <property type="match status" value="1"/>
</dbReference>
<accession>A0A2T3FXF2</accession>
<organism evidence="6 7">
    <name type="scientific">Faecalibacillus intestinalis</name>
    <dbReference type="NCBI Taxonomy" id="1982626"/>
    <lineage>
        <taxon>Bacteria</taxon>
        <taxon>Bacillati</taxon>
        <taxon>Bacillota</taxon>
        <taxon>Erysipelotrichia</taxon>
        <taxon>Erysipelotrichales</taxon>
        <taxon>Coprobacillaceae</taxon>
        <taxon>Faecalibacillus</taxon>
    </lineage>
</organism>
<dbReference type="GO" id="GO:0003700">
    <property type="term" value="F:DNA-binding transcription factor activity"/>
    <property type="evidence" value="ECO:0007669"/>
    <property type="project" value="InterPro"/>
</dbReference>
<dbReference type="SUPFAM" id="SSF46785">
    <property type="entry name" value="Winged helix' DNA-binding domain"/>
    <property type="match status" value="1"/>
</dbReference>
<dbReference type="InterPro" id="IPR036388">
    <property type="entry name" value="WH-like_DNA-bd_sf"/>
</dbReference>
<dbReference type="InterPro" id="IPR011711">
    <property type="entry name" value="GntR_C"/>
</dbReference>
<dbReference type="EMBL" id="PYLQ01000014">
    <property type="protein sequence ID" value="PST39940.1"/>
    <property type="molecule type" value="Genomic_DNA"/>
</dbReference>
<keyword evidence="3" id="KW-0804">Transcription</keyword>
<feature type="domain" description="HTH gntR-type" evidence="5">
    <location>
        <begin position="5"/>
        <end position="74"/>
    </location>
</feature>
<dbReference type="GO" id="GO:0003677">
    <property type="term" value="F:DNA binding"/>
    <property type="evidence" value="ECO:0007669"/>
    <property type="project" value="UniProtKB-KW"/>
</dbReference>
<reference evidence="6 7" key="1">
    <citation type="journal article" date="2019" name="Int. J. Syst. Evol. Microbiol.">
        <title>Faecalibacillus intestinalis gen. nov., sp. nov. and Faecalibacillus faecis sp. nov., isolated from human faeces.</title>
        <authorList>
            <person name="Seo B."/>
            <person name="Jeon K."/>
            <person name="Baek I."/>
            <person name="Lee Y.M."/>
            <person name="Baek K."/>
            <person name="Ko G."/>
        </authorList>
    </citation>
    <scope>NUCLEOTIDE SEQUENCE [LARGE SCALE GENOMIC DNA]</scope>
    <source>
        <strain evidence="6 7">SNUG30099</strain>
    </source>
</reference>
<dbReference type="PRINTS" id="PR00035">
    <property type="entry name" value="HTHGNTR"/>
</dbReference>
<dbReference type="Proteomes" id="UP000240974">
    <property type="component" value="Unassembled WGS sequence"/>
</dbReference>
<name>A0A2T3FXF2_9FIRM</name>
<dbReference type="Gene3D" id="1.20.120.530">
    <property type="entry name" value="GntR ligand-binding domain-like"/>
    <property type="match status" value="1"/>
</dbReference>
<dbReference type="Pfam" id="PF07729">
    <property type="entry name" value="FCD"/>
    <property type="match status" value="1"/>
</dbReference>
<dbReference type="AlphaFoldDB" id="A0A2T3FXF2"/>
<dbReference type="RefSeq" id="WP_107030162.1">
    <property type="nucleotide sequence ID" value="NZ_AP031432.1"/>
</dbReference>
<dbReference type="InterPro" id="IPR000524">
    <property type="entry name" value="Tscrpt_reg_HTH_GntR"/>
</dbReference>
<keyword evidence="4" id="KW-0175">Coiled coil</keyword>
<dbReference type="Gene3D" id="1.10.10.10">
    <property type="entry name" value="Winged helix-like DNA-binding domain superfamily/Winged helix DNA-binding domain"/>
    <property type="match status" value="1"/>
</dbReference>
<dbReference type="SMART" id="SM00895">
    <property type="entry name" value="FCD"/>
    <property type="match status" value="1"/>
</dbReference>
<dbReference type="SUPFAM" id="SSF48008">
    <property type="entry name" value="GntR ligand-binding domain-like"/>
    <property type="match status" value="1"/>
</dbReference>
<comment type="caution">
    <text evidence="6">The sequence shown here is derived from an EMBL/GenBank/DDBJ whole genome shotgun (WGS) entry which is preliminary data.</text>
</comment>
<dbReference type="SMART" id="SM00345">
    <property type="entry name" value="HTH_GNTR"/>
    <property type="match status" value="1"/>
</dbReference>
<gene>
    <name evidence="6" type="ORF">C7U54_09700</name>
</gene>
<evidence type="ECO:0000256" key="3">
    <source>
        <dbReference type="ARBA" id="ARBA00023163"/>
    </source>
</evidence>
<sequence>MDKKKRLSDDIAEMLLSMIVVEKKYLPGDKLPNEIELSKELGVSRITLREAIRILVTRHVLEIKRGKGTFVREDYDVQSYEKFNILPEVKMGADDLYEIRLIFEPEIAYYATLRATDKELERINALKNEIEECITNKKSYAKQEMLFHCSIAQATHNEFMSRLEPVLQESIQKGVFLYEYEHVSNQNIISDNKTIMEFMNARNAEGAKSAMRIHILRAINQLKLEKK</sequence>
<feature type="coiled-coil region" evidence="4">
    <location>
        <begin position="116"/>
        <end position="143"/>
    </location>
</feature>
<protein>
    <submittedName>
        <fullName evidence="6">FadR family transcriptional regulator</fullName>
    </submittedName>
</protein>
<dbReference type="InterPro" id="IPR008920">
    <property type="entry name" value="TF_FadR/GntR_C"/>
</dbReference>
<evidence type="ECO:0000313" key="7">
    <source>
        <dbReference type="Proteomes" id="UP000240974"/>
    </source>
</evidence>
<dbReference type="PANTHER" id="PTHR43537:SF5">
    <property type="entry name" value="UXU OPERON TRANSCRIPTIONAL REGULATOR"/>
    <property type="match status" value="1"/>
</dbReference>
<dbReference type="CDD" id="cd07377">
    <property type="entry name" value="WHTH_GntR"/>
    <property type="match status" value="1"/>
</dbReference>